<evidence type="ECO:0000259" key="2">
    <source>
        <dbReference type="Pfam" id="PF00561"/>
    </source>
</evidence>
<dbReference type="PANTHER" id="PTHR43329">
    <property type="entry name" value="EPOXIDE HYDROLASE"/>
    <property type="match status" value="1"/>
</dbReference>
<dbReference type="InterPro" id="IPR029058">
    <property type="entry name" value="AB_hydrolase_fold"/>
</dbReference>
<dbReference type="Proteomes" id="UP001596175">
    <property type="component" value="Unassembled WGS sequence"/>
</dbReference>
<dbReference type="Pfam" id="PF00561">
    <property type="entry name" value="Abhydrolase_1"/>
    <property type="match status" value="1"/>
</dbReference>
<dbReference type="InterPro" id="IPR000639">
    <property type="entry name" value="Epox_hydrolase-like"/>
</dbReference>
<dbReference type="GO" id="GO:0016787">
    <property type="term" value="F:hydrolase activity"/>
    <property type="evidence" value="ECO:0007669"/>
    <property type="project" value="UniProtKB-KW"/>
</dbReference>
<evidence type="ECO:0000256" key="1">
    <source>
        <dbReference type="ARBA" id="ARBA00022801"/>
    </source>
</evidence>
<sequence length="297" mass="33158">MADIEQGSVQANGLEFRYLHAGSGPLALCYHGFPDSPWSYRHLLPALADAGYHAVAPFARGFAPTQLPDDRHHVHSSTMVADVLALREALSGEDAAVLIAHDWGAVAAWGAAGKEPDGWSRVAIMNIPPLEIFGENIVTYEQIKKSFYFWYFQMQRVAEDVIRADDFAFIDNIWADWSPGYDASEDLPRVKECIRDQAHFEAALGYYWGQFDPTRFGSPSWAAEQAAAWGFSLTQPTLYLHGTNDGCHGMSQAQVDRVPDYCGKGSRSELIEGVGHFMMVERPDDINRRILDFLQEV</sequence>
<protein>
    <submittedName>
        <fullName evidence="3">Alpha/beta fold hydrolase</fullName>
    </submittedName>
</protein>
<accession>A0ABV9ZAQ3</accession>
<reference evidence="4" key="1">
    <citation type="journal article" date="2019" name="Int. J. Syst. Evol. Microbiol.">
        <title>The Global Catalogue of Microorganisms (GCM) 10K type strain sequencing project: providing services to taxonomists for standard genome sequencing and annotation.</title>
        <authorList>
            <consortium name="The Broad Institute Genomics Platform"/>
            <consortium name="The Broad Institute Genome Sequencing Center for Infectious Disease"/>
            <person name="Wu L."/>
            <person name="Ma J."/>
        </authorList>
    </citation>
    <scope>NUCLEOTIDE SEQUENCE [LARGE SCALE GENOMIC DNA]</scope>
    <source>
        <strain evidence="4">XZYJ18</strain>
    </source>
</reference>
<organism evidence="3 4">
    <name type="scientific">Actinomycetospora rhizophila</name>
    <dbReference type="NCBI Taxonomy" id="1416876"/>
    <lineage>
        <taxon>Bacteria</taxon>
        <taxon>Bacillati</taxon>
        <taxon>Actinomycetota</taxon>
        <taxon>Actinomycetes</taxon>
        <taxon>Pseudonocardiales</taxon>
        <taxon>Pseudonocardiaceae</taxon>
        <taxon>Actinomycetospora</taxon>
    </lineage>
</organism>
<comment type="caution">
    <text evidence="3">The sequence shown here is derived from an EMBL/GenBank/DDBJ whole genome shotgun (WGS) entry which is preliminary data.</text>
</comment>
<dbReference type="RefSeq" id="WP_378020546.1">
    <property type="nucleotide sequence ID" value="NZ_JBHSKG010000003.1"/>
</dbReference>
<dbReference type="PRINTS" id="PR00412">
    <property type="entry name" value="EPOXHYDRLASE"/>
</dbReference>
<keyword evidence="4" id="KW-1185">Reference proteome</keyword>
<dbReference type="Gene3D" id="3.40.50.1820">
    <property type="entry name" value="alpha/beta hydrolase"/>
    <property type="match status" value="1"/>
</dbReference>
<keyword evidence="1 3" id="KW-0378">Hydrolase</keyword>
<feature type="domain" description="AB hydrolase-1" evidence="2">
    <location>
        <begin position="28"/>
        <end position="283"/>
    </location>
</feature>
<proteinExistence type="predicted"/>
<dbReference type="EMBL" id="JBHSKG010000003">
    <property type="protein sequence ID" value="MFC5138340.1"/>
    <property type="molecule type" value="Genomic_DNA"/>
</dbReference>
<gene>
    <name evidence="3" type="ORF">ACFPK1_08880</name>
</gene>
<evidence type="ECO:0000313" key="3">
    <source>
        <dbReference type="EMBL" id="MFC5138340.1"/>
    </source>
</evidence>
<dbReference type="SUPFAM" id="SSF53474">
    <property type="entry name" value="alpha/beta-Hydrolases"/>
    <property type="match status" value="1"/>
</dbReference>
<dbReference type="InterPro" id="IPR000073">
    <property type="entry name" value="AB_hydrolase_1"/>
</dbReference>
<name>A0ABV9ZAQ3_9PSEU</name>
<evidence type="ECO:0000313" key="4">
    <source>
        <dbReference type="Proteomes" id="UP001596175"/>
    </source>
</evidence>